<sequence length="100" mass="11306">MIADKIENSNLEYSTITSTHLVDIREIAKEINKIICENLPNNEYRISSVTSKAIDTLNHTRRKYSNAGCSKSEIMGEPSKEKIAALTATMQRRDMSRCRG</sequence>
<evidence type="ECO:0000313" key="2">
    <source>
        <dbReference type="Proteomes" id="UP000789396"/>
    </source>
</evidence>
<keyword evidence="2" id="KW-1185">Reference proteome</keyword>
<dbReference type="EMBL" id="CAJVPZ010001006">
    <property type="protein sequence ID" value="CAG8482021.1"/>
    <property type="molecule type" value="Genomic_DNA"/>
</dbReference>
<reference evidence="1" key="1">
    <citation type="submission" date="2021-06" db="EMBL/GenBank/DDBJ databases">
        <authorList>
            <person name="Kallberg Y."/>
            <person name="Tangrot J."/>
            <person name="Rosling A."/>
        </authorList>
    </citation>
    <scope>NUCLEOTIDE SEQUENCE</scope>
    <source>
        <strain evidence="1">IN212</strain>
    </source>
</reference>
<evidence type="ECO:0000313" key="1">
    <source>
        <dbReference type="EMBL" id="CAG8482021.1"/>
    </source>
</evidence>
<gene>
    <name evidence="1" type="ORF">RFULGI_LOCUS1583</name>
</gene>
<dbReference type="AlphaFoldDB" id="A0A9N8Z979"/>
<organism evidence="1 2">
    <name type="scientific">Racocetra fulgida</name>
    <dbReference type="NCBI Taxonomy" id="60492"/>
    <lineage>
        <taxon>Eukaryota</taxon>
        <taxon>Fungi</taxon>
        <taxon>Fungi incertae sedis</taxon>
        <taxon>Mucoromycota</taxon>
        <taxon>Glomeromycotina</taxon>
        <taxon>Glomeromycetes</taxon>
        <taxon>Diversisporales</taxon>
        <taxon>Gigasporaceae</taxon>
        <taxon>Racocetra</taxon>
    </lineage>
</organism>
<accession>A0A9N8Z979</accession>
<proteinExistence type="predicted"/>
<feature type="non-terminal residue" evidence="1">
    <location>
        <position position="100"/>
    </location>
</feature>
<dbReference type="Proteomes" id="UP000789396">
    <property type="component" value="Unassembled WGS sequence"/>
</dbReference>
<comment type="caution">
    <text evidence="1">The sequence shown here is derived from an EMBL/GenBank/DDBJ whole genome shotgun (WGS) entry which is preliminary data.</text>
</comment>
<protein>
    <submittedName>
        <fullName evidence="1">3319_t:CDS:1</fullName>
    </submittedName>
</protein>
<name>A0A9N8Z979_9GLOM</name>